<dbReference type="InterPro" id="IPR014710">
    <property type="entry name" value="RmlC-like_jellyroll"/>
</dbReference>
<reference evidence="3 4" key="1">
    <citation type="submission" date="2020-07" db="EMBL/GenBank/DDBJ databases">
        <title>Halosimplex pelagicum sp. nov. and Halosimplex rubrum sp. nov., isolated from salted brown alga Laminaria, and emended description of the genus Halosimplex.</title>
        <authorList>
            <person name="Cui H."/>
        </authorList>
    </citation>
    <scope>NUCLEOTIDE SEQUENCE [LARGE SCALE GENOMIC DNA]</scope>
    <source>
        <strain evidence="3 4">R27</strain>
    </source>
</reference>
<protein>
    <submittedName>
        <fullName evidence="3">Cupin domain-containing protein</fullName>
    </submittedName>
</protein>
<evidence type="ECO:0000256" key="1">
    <source>
        <dbReference type="SAM" id="MobiDB-lite"/>
    </source>
</evidence>
<dbReference type="EMBL" id="CP058910">
    <property type="protein sequence ID" value="QLH75902.1"/>
    <property type="molecule type" value="Genomic_DNA"/>
</dbReference>
<proteinExistence type="predicted"/>
<dbReference type="OrthoDB" id="219506at2157"/>
<dbReference type="GeneID" id="56076328"/>
<dbReference type="SUPFAM" id="SSF51182">
    <property type="entry name" value="RmlC-like cupins"/>
    <property type="match status" value="1"/>
</dbReference>
<gene>
    <name evidence="3" type="ORF">HZS55_00655</name>
</gene>
<dbReference type="Gene3D" id="2.60.120.10">
    <property type="entry name" value="Jelly Rolls"/>
    <property type="match status" value="1"/>
</dbReference>
<dbReference type="RefSeq" id="WP_179909848.1">
    <property type="nucleotide sequence ID" value="NZ_CP058910.1"/>
</dbReference>
<accession>A0A7D5P2G4</accession>
<dbReference type="Pfam" id="PF07883">
    <property type="entry name" value="Cupin_2"/>
    <property type="match status" value="1"/>
</dbReference>
<feature type="region of interest" description="Disordered" evidence="1">
    <location>
        <begin position="1"/>
        <end position="34"/>
    </location>
</feature>
<feature type="domain" description="Cupin type-2" evidence="2">
    <location>
        <begin position="84"/>
        <end position="138"/>
    </location>
</feature>
<dbReference type="Proteomes" id="UP000509667">
    <property type="component" value="Chromosome"/>
</dbReference>
<name>A0A7D5P2G4_9EURY</name>
<dbReference type="KEGG" id="hrr:HZS55_00655"/>
<organism evidence="3 4">
    <name type="scientific">Halosimplex rubrum</name>
    <dbReference type="NCBI Taxonomy" id="869889"/>
    <lineage>
        <taxon>Archaea</taxon>
        <taxon>Methanobacteriati</taxon>
        <taxon>Methanobacteriota</taxon>
        <taxon>Stenosarchaea group</taxon>
        <taxon>Halobacteria</taxon>
        <taxon>Halobacteriales</taxon>
        <taxon>Haloarculaceae</taxon>
        <taxon>Halosimplex</taxon>
    </lineage>
</organism>
<keyword evidence="4" id="KW-1185">Reference proteome</keyword>
<dbReference type="InterPro" id="IPR013096">
    <property type="entry name" value="Cupin_2"/>
</dbReference>
<dbReference type="AlphaFoldDB" id="A0A7D5P2G4"/>
<evidence type="ECO:0000259" key="2">
    <source>
        <dbReference type="Pfam" id="PF07883"/>
    </source>
</evidence>
<evidence type="ECO:0000313" key="3">
    <source>
        <dbReference type="EMBL" id="QLH75902.1"/>
    </source>
</evidence>
<sequence>MTETTRTAGVLTTGRPLDDDGRVSEGPTLELDRDDPAAALLDESPRALAASPGADLWATLLERPGDGETERPVLAQWLGADAPAPPAHYHPSSETFAVVSGTLTVAVADETRRLGPGESVTVEAGVEHAFRNETDGVVAFRAELPSMRTVASLYTAWGLDTEAAVGDGEADGQPDPLDALALSADAYPDTVTTVAPVAIQRALWGTVGRAARALGRGIDDRYLDDAFWERRVEQPSGASEPEGHNE</sequence>
<evidence type="ECO:0000313" key="4">
    <source>
        <dbReference type="Proteomes" id="UP000509667"/>
    </source>
</evidence>
<dbReference type="InterPro" id="IPR011051">
    <property type="entry name" value="RmlC_Cupin_sf"/>
</dbReference>